<name>A0A0U1DKV4_9MYCO</name>
<dbReference type="InterPro" id="IPR016161">
    <property type="entry name" value="Ald_DH/histidinol_DH"/>
</dbReference>
<evidence type="ECO:0000313" key="1">
    <source>
        <dbReference type="EMBL" id="CQD18403.1"/>
    </source>
</evidence>
<dbReference type="EMBL" id="CTEC01000002">
    <property type="protein sequence ID" value="CQD18403.1"/>
    <property type="molecule type" value="Genomic_DNA"/>
</dbReference>
<proteinExistence type="predicted"/>
<dbReference type="SUPFAM" id="SSF53720">
    <property type="entry name" value="ALDH-like"/>
    <property type="match status" value="1"/>
</dbReference>
<dbReference type="RefSeq" id="WP_090422565.1">
    <property type="nucleotide sequence ID" value="NZ_CTEC01000002.1"/>
</dbReference>
<evidence type="ECO:0000313" key="2">
    <source>
        <dbReference type="Proteomes" id="UP000199601"/>
    </source>
</evidence>
<organism evidence="1 2">
    <name type="scientific">Mycobacterium europaeum</name>
    <dbReference type="NCBI Taxonomy" id="761804"/>
    <lineage>
        <taxon>Bacteria</taxon>
        <taxon>Bacillati</taxon>
        <taxon>Actinomycetota</taxon>
        <taxon>Actinomycetes</taxon>
        <taxon>Mycobacteriales</taxon>
        <taxon>Mycobacteriaceae</taxon>
        <taxon>Mycobacterium</taxon>
        <taxon>Mycobacterium simiae complex</taxon>
    </lineage>
</organism>
<gene>
    <name evidence="1" type="ORF">BN000_04170</name>
</gene>
<keyword evidence="2" id="KW-1185">Reference proteome</keyword>
<accession>A0A0U1DKV4</accession>
<dbReference type="Proteomes" id="UP000199601">
    <property type="component" value="Unassembled WGS sequence"/>
</dbReference>
<protein>
    <submittedName>
        <fullName evidence="1">Aldehyde dehydrogenase</fullName>
    </submittedName>
</protein>
<dbReference type="AlphaFoldDB" id="A0A0U1DKV4"/>
<dbReference type="GO" id="GO:0016491">
    <property type="term" value="F:oxidoreductase activity"/>
    <property type="evidence" value="ECO:0007669"/>
    <property type="project" value="InterPro"/>
</dbReference>
<sequence length="64" mass="6728">MTDSTLDVERSAVELRIGAQRLSASSGGVYQHVNPCTGQPDATVLLAGEAEADRAVHIAPTRHT</sequence>
<reference evidence="2" key="1">
    <citation type="submission" date="2015-03" db="EMBL/GenBank/DDBJ databases">
        <authorList>
            <person name="Urmite Genomes"/>
        </authorList>
    </citation>
    <scope>NUCLEOTIDE SEQUENCE [LARGE SCALE GENOMIC DNA]</scope>
    <source>
        <strain evidence="2">CSUR P1344</strain>
    </source>
</reference>